<proteinExistence type="inferred from homology"/>
<evidence type="ECO:0000256" key="6">
    <source>
        <dbReference type="ARBA" id="ARBA00022777"/>
    </source>
</evidence>
<evidence type="ECO:0000313" key="14">
    <source>
        <dbReference type="Proteomes" id="UP000253570"/>
    </source>
</evidence>
<dbReference type="InterPro" id="IPR014721">
    <property type="entry name" value="Ribsml_uS5_D2-typ_fold_subgr"/>
</dbReference>
<keyword evidence="4 10" id="KW-0808">Transferase</keyword>
<dbReference type="GO" id="GO:0019288">
    <property type="term" value="P:isopentenyl diphosphate biosynthetic process, methylerythritol 4-phosphate pathway"/>
    <property type="evidence" value="ECO:0007669"/>
    <property type="project" value="UniProtKB-UniRule"/>
</dbReference>
<feature type="active site" evidence="10">
    <location>
        <position position="12"/>
    </location>
</feature>
<dbReference type="UniPathway" id="UPA00056">
    <property type="reaction ID" value="UER00094"/>
</dbReference>
<dbReference type="AlphaFoldDB" id="A0A368DSE4"/>
<dbReference type="GO" id="GO:0005524">
    <property type="term" value="F:ATP binding"/>
    <property type="evidence" value="ECO:0007669"/>
    <property type="project" value="UniProtKB-UniRule"/>
</dbReference>
<dbReference type="Gene3D" id="3.30.70.890">
    <property type="entry name" value="GHMP kinase, C-terminal domain"/>
    <property type="match status" value="1"/>
</dbReference>
<dbReference type="EC" id="2.7.1.148" evidence="2 10"/>
<evidence type="ECO:0000256" key="8">
    <source>
        <dbReference type="ARBA" id="ARBA00023229"/>
    </source>
</evidence>
<comment type="function">
    <text evidence="10">Catalyzes the phosphorylation of the position 2 hydroxy group of 4-diphosphocytidyl-2C-methyl-D-erythritol.</text>
</comment>
<evidence type="ECO:0000256" key="9">
    <source>
        <dbReference type="ARBA" id="ARBA00032554"/>
    </source>
</evidence>
<dbReference type="GO" id="GO:0016114">
    <property type="term" value="P:terpenoid biosynthetic process"/>
    <property type="evidence" value="ECO:0007669"/>
    <property type="project" value="UniProtKB-UniRule"/>
</dbReference>
<sequence>MISPRVFRASAKINFTLDVLRKREDGYHQIRSLVAFVDLHDEIHITRSDKLNVSFISDFEEQISQQNNSLTRLHQYLKFIYPKIYNYRIEIKKNIPISAGLGGGSADAAIFLKYLIEDNDLNLTQMDLQEIGFEIGADIPVCFYNRPALINGIGEHITEAKINKKFYLVLVNPMFSISTKYIYKKYDHRASVKNINPQNMPFEDMIKYGKNDLQDVVISQSKNVKHIIDTIAQTNKCYLARMTGSGPTCFGVYQDEDNARINEFELKKKFPKYWIKMVNLIS</sequence>
<dbReference type="InterPro" id="IPR013750">
    <property type="entry name" value="GHMP_kinase_C_dom"/>
</dbReference>
<evidence type="ECO:0000256" key="2">
    <source>
        <dbReference type="ARBA" id="ARBA00012052"/>
    </source>
</evidence>
<evidence type="ECO:0000259" key="12">
    <source>
        <dbReference type="Pfam" id="PF08544"/>
    </source>
</evidence>
<dbReference type="NCBIfam" id="TIGR00154">
    <property type="entry name" value="ispE"/>
    <property type="match status" value="1"/>
</dbReference>
<dbReference type="PIRSF" id="PIRSF010376">
    <property type="entry name" value="IspE"/>
    <property type="match status" value="1"/>
</dbReference>
<evidence type="ECO:0000256" key="5">
    <source>
        <dbReference type="ARBA" id="ARBA00022741"/>
    </source>
</evidence>
<feature type="domain" description="GHMP kinase C-terminal" evidence="12">
    <location>
        <begin position="211"/>
        <end position="270"/>
    </location>
</feature>
<comment type="pathway">
    <text evidence="10">Isoprenoid biosynthesis; isopentenyl diphosphate biosynthesis via DXP pathway; isopentenyl diphosphate from 1-deoxy-D-xylulose 5-phosphate: step 3/6.</text>
</comment>
<keyword evidence="8 10" id="KW-0414">Isoprene biosynthesis</keyword>
<dbReference type="PANTHER" id="PTHR43527:SF2">
    <property type="entry name" value="4-DIPHOSPHOCYTIDYL-2-C-METHYL-D-ERYTHRITOL KINASE, CHLOROPLASTIC"/>
    <property type="match status" value="1"/>
</dbReference>
<organism evidence="13 14">
    <name type="scientific">PS1 clade bacterium</name>
    <dbReference type="NCBI Taxonomy" id="2175152"/>
    <lineage>
        <taxon>Bacteria</taxon>
        <taxon>Pseudomonadati</taxon>
        <taxon>Pseudomonadota</taxon>
        <taxon>Alphaproteobacteria</taxon>
        <taxon>PS1 clade</taxon>
    </lineage>
</organism>
<keyword evidence="6 10" id="KW-0418">Kinase</keyword>
<feature type="domain" description="GHMP kinase N-terminal" evidence="11">
    <location>
        <begin position="82"/>
        <end position="145"/>
    </location>
</feature>
<evidence type="ECO:0000256" key="7">
    <source>
        <dbReference type="ARBA" id="ARBA00022840"/>
    </source>
</evidence>
<accession>A0A368DSE4</accession>
<dbReference type="Pfam" id="PF08544">
    <property type="entry name" value="GHMP_kinases_C"/>
    <property type="match status" value="1"/>
</dbReference>
<dbReference type="InterPro" id="IPR020568">
    <property type="entry name" value="Ribosomal_Su5_D2-typ_SF"/>
</dbReference>
<keyword evidence="7 10" id="KW-0067">ATP-binding</keyword>
<dbReference type="EMBL" id="QOQD01000003">
    <property type="protein sequence ID" value="RCL74145.1"/>
    <property type="molecule type" value="Genomic_DNA"/>
</dbReference>
<dbReference type="InterPro" id="IPR004424">
    <property type="entry name" value="IspE"/>
</dbReference>
<dbReference type="GO" id="GO:0050515">
    <property type="term" value="F:4-(cytidine 5'-diphospho)-2-C-methyl-D-erythritol kinase activity"/>
    <property type="evidence" value="ECO:0007669"/>
    <property type="project" value="UniProtKB-UniRule"/>
</dbReference>
<feature type="active site" evidence="10">
    <location>
        <position position="138"/>
    </location>
</feature>
<dbReference type="Proteomes" id="UP000253570">
    <property type="component" value="Unassembled WGS sequence"/>
</dbReference>
<feature type="binding site" evidence="10">
    <location>
        <begin position="96"/>
        <end position="106"/>
    </location>
    <ligand>
        <name>ATP</name>
        <dbReference type="ChEBI" id="CHEBI:30616"/>
    </ligand>
</feature>
<evidence type="ECO:0000256" key="1">
    <source>
        <dbReference type="ARBA" id="ARBA00009684"/>
    </source>
</evidence>
<evidence type="ECO:0000313" key="13">
    <source>
        <dbReference type="EMBL" id="RCL74145.1"/>
    </source>
</evidence>
<dbReference type="SUPFAM" id="SSF55060">
    <property type="entry name" value="GHMP Kinase, C-terminal domain"/>
    <property type="match status" value="1"/>
</dbReference>
<dbReference type="InterPro" id="IPR036554">
    <property type="entry name" value="GHMP_kinase_C_sf"/>
</dbReference>
<comment type="similarity">
    <text evidence="1 10">Belongs to the GHMP kinase family. IspE subfamily.</text>
</comment>
<comment type="catalytic activity">
    <reaction evidence="10">
        <text>4-CDP-2-C-methyl-D-erythritol + ATP = 4-CDP-2-C-methyl-D-erythritol 2-phosphate + ADP + H(+)</text>
        <dbReference type="Rhea" id="RHEA:18437"/>
        <dbReference type="ChEBI" id="CHEBI:15378"/>
        <dbReference type="ChEBI" id="CHEBI:30616"/>
        <dbReference type="ChEBI" id="CHEBI:57823"/>
        <dbReference type="ChEBI" id="CHEBI:57919"/>
        <dbReference type="ChEBI" id="CHEBI:456216"/>
        <dbReference type="EC" id="2.7.1.148"/>
    </reaction>
</comment>
<dbReference type="NCBIfam" id="NF011202">
    <property type="entry name" value="PRK14608.1"/>
    <property type="match status" value="1"/>
</dbReference>
<evidence type="ECO:0000256" key="10">
    <source>
        <dbReference type="HAMAP-Rule" id="MF_00061"/>
    </source>
</evidence>
<dbReference type="HAMAP" id="MF_00061">
    <property type="entry name" value="IspE"/>
    <property type="match status" value="1"/>
</dbReference>
<dbReference type="PANTHER" id="PTHR43527">
    <property type="entry name" value="4-DIPHOSPHOCYTIDYL-2-C-METHYL-D-ERYTHRITOL KINASE, CHLOROPLASTIC"/>
    <property type="match status" value="1"/>
</dbReference>
<dbReference type="InterPro" id="IPR006204">
    <property type="entry name" value="GHMP_kinase_N_dom"/>
</dbReference>
<keyword evidence="5 10" id="KW-0547">Nucleotide-binding</keyword>
<comment type="caution">
    <text evidence="13">The sequence shown here is derived from an EMBL/GenBank/DDBJ whole genome shotgun (WGS) entry which is preliminary data.</text>
</comment>
<protein>
    <recommendedName>
        <fullName evidence="3 10">4-diphosphocytidyl-2-C-methyl-D-erythritol kinase</fullName>
        <shortName evidence="10">CMK</shortName>
        <ecNumber evidence="2 10">2.7.1.148</ecNumber>
    </recommendedName>
    <alternativeName>
        <fullName evidence="9 10">4-(cytidine-5'-diphospho)-2-C-methyl-D-erythritol kinase</fullName>
    </alternativeName>
</protein>
<dbReference type="Pfam" id="PF00288">
    <property type="entry name" value="GHMP_kinases_N"/>
    <property type="match status" value="1"/>
</dbReference>
<dbReference type="Gene3D" id="3.30.230.10">
    <property type="match status" value="1"/>
</dbReference>
<evidence type="ECO:0000256" key="4">
    <source>
        <dbReference type="ARBA" id="ARBA00022679"/>
    </source>
</evidence>
<gene>
    <name evidence="10" type="primary">ispE</name>
    <name evidence="13" type="ORF">DBW71_01725</name>
</gene>
<evidence type="ECO:0000259" key="11">
    <source>
        <dbReference type="Pfam" id="PF00288"/>
    </source>
</evidence>
<name>A0A368DSE4_9PROT</name>
<reference evidence="13 14" key="1">
    <citation type="journal article" date="2018" name="Microbiome">
        <title>Fine metagenomic profile of the Mediterranean stratified and mixed water columns revealed by assembly and recruitment.</title>
        <authorList>
            <person name="Haro-Moreno J.M."/>
            <person name="Lopez-Perez M."/>
            <person name="De La Torre J.R."/>
            <person name="Picazo A."/>
            <person name="Camacho A."/>
            <person name="Rodriguez-Valera F."/>
        </authorList>
    </citation>
    <scope>NUCLEOTIDE SEQUENCE [LARGE SCALE GENOMIC DNA]</scope>
    <source>
        <strain evidence="13">MED-G57</strain>
    </source>
</reference>
<dbReference type="SUPFAM" id="SSF54211">
    <property type="entry name" value="Ribosomal protein S5 domain 2-like"/>
    <property type="match status" value="1"/>
</dbReference>
<evidence type="ECO:0000256" key="3">
    <source>
        <dbReference type="ARBA" id="ARBA00017473"/>
    </source>
</evidence>